<dbReference type="Proteomes" id="UP001056132">
    <property type="component" value="Chromosome 2"/>
</dbReference>
<gene>
    <name evidence="2" type="ORF">M5D45_27385</name>
</gene>
<dbReference type="RefSeq" id="WP_250025578.1">
    <property type="nucleotide sequence ID" value="NZ_CP097331.1"/>
</dbReference>
<sequence length="1768" mass="177238">MEEYKALMNNGVTYGKAFGLAPGVGLTEEQMRQLTTDMVWMVSQDVTLPDGTTQSVLVPKVYLAQGPGVDLNATGALVAGNAVTINATGNVNNSGNIVGDVATQVLGNDIVNRGAIGGTTGTTLVQAAQDVRNLGGRIGGQDVVVAAGRDVINETQTISAVQSIDKSSASATAVGAQAVIEGKGNVAVLAGRDVTLAGSTLAAGGDALIGAGRDINVGTVALGTTQDTRNGQSYSHDAVTTYQGSDVTAGKGLTAVAGRDVVLANAAVSAGTDATLVAGQNLVVLNTTDSHAHAEASLGGKSASYTKSSYDETVRGSEIEAGGNAKLAAGQTALVGTVLAANGIEAAQTSGAGSVAVIGSSVTAGTGASGGGVTMVATEDVIVAEGREVHDSSSEQRSRSSGFLSRSSSHDAIASYADVGVGSAISGDTVQAVAGNDLLIRQSTVTATDAVDLTAARGNVVITAGENVREVTETHERSASGVKFSAGQGGIGVSAGGSNAKSSSHTVAVTQSDARSAVGATNGSVTITAGKDAVIIGSDLIAGKSGENESAGHIDIQAENIAITTGIDRVVQDSSQSSRSSSFGVAVVGTPLDSVRNIQANSQADSKVTATKQVAGEIGHSAGTAPQIAVTYGRNSSSAEFHSEGVTNSGSTLTGAGDIILRATGSGVKDDAGKAVDGDILLHGSMVSAGGKAVLDAQRNVNIEASTDTYSESSSSQSSGWKISTAGATLGDIGRSINGGANSSGVTVVPYGSQKANASGELSASQQNASTITGDSVTMTSRSGDVRIAGSGVAAENDIAISAKQGRVDILSGQETKSQRSDSSSKAIGDLGGNGYAGTFGVRSESHHLDANSTSENTVRSQVVSGNGNVSIAAKDDLTARGADISAGQDVTLIGKNVVLDPGEDSSTMNQKDKSSQYGVTLAFSGYSVQAAQAAENAARAMESGDGKSAALYAVQAGIAAANSVGAVNALQGQGKPPVSNSATGNPGNSNGGGSIIKATVSIGGGSQQAEVHNAQSSSQGTTVNAGGSVNIIATGSGEKDAEGYFTDGDINARGAEISGKNVSLTAARDINLESAQDAASQNSKSSGSNASIGVGLSLGGTQNGFTIELAAAQNKAKADGTAVTNQNTHVTAGDTLTIASGRDTNLKGATATGDTIKADIGRDLNIESRQDTDDYHSRESSSGMQASICVPPICYGTTVSASGSVSSGKTDSTYASVVEQTGLYAGKGGFDINVEGNTDLKGAVIASTADKDKNTLTTGTLTTSDIENKAEYKSDTSTIAGSFTAGSSVPASNPMDGPVQQAHTDWGKTDVMGAAAATAIATLAGNSSAPIKGNAAGTTRSAIAEGTVTITDAEGQKARTGKTAEETIASLNRDTENANESVGKIFDAEKIKEQQAYDQLKQQTLQQAAPYLYDVVGDQLKGAPEPVKVAVHGLIGGLVSKALGGEFGSGAAGVAAATAAIMLLDENMGSLGVEPGTRDKMLQVVGMAIAKIVGGNATAATAGMADAYNRQLHPDEKEKISTQANGDKEAEKRLTRAACYEIKCWAEYPVGSAEYTENYVSTVEASDLAEERRWVLLQKESGLFQYSASQKFGDAMESDPIGVVKDGAKIVFGAITAKTGVTICGTTGIGCAIGGGGMVAFGISDVGEGANGLYNRLNGINLPGNNVLKSGFEYLMPTWGGTTFDGLNLVFSMGAAGAKVPLKVGIADGLGRPNSIFGVAVSRFNNPTLVPFFGKALPNGTTQTTLLFGVGAKGYTFVNGVTNMDEK</sequence>
<dbReference type="InterPro" id="IPR025157">
    <property type="entry name" value="Hemagglutinin_rpt"/>
</dbReference>
<evidence type="ECO:0000256" key="1">
    <source>
        <dbReference type="SAM" id="MobiDB-lite"/>
    </source>
</evidence>
<accession>A0AAE9I5F0</accession>
<dbReference type="KEGG" id="ccam:M5D45_27385"/>
<dbReference type="GO" id="GO:0003824">
    <property type="term" value="F:catalytic activity"/>
    <property type="evidence" value="ECO:0007669"/>
    <property type="project" value="UniProtKB-ARBA"/>
</dbReference>
<feature type="region of interest" description="Disordered" evidence="1">
    <location>
        <begin position="972"/>
        <end position="995"/>
    </location>
</feature>
<reference evidence="2" key="1">
    <citation type="journal article" date="2022" name="Microbiol. Resour. Announc.">
        <title>Genome Sequence of Cupriavidus campinensis Strain G5, a Member of a Bacterial Consortium Capable of Polyethylene Degradation.</title>
        <authorList>
            <person name="Schneider B."/>
            <person name="Pfeiffer F."/>
            <person name="Dyall-Smith M."/>
            <person name="Kunte H.J."/>
        </authorList>
    </citation>
    <scope>NUCLEOTIDE SEQUENCE</scope>
    <source>
        <strain evidence="2">G5</strain>
    </source>
</reference>
<dbReference type="EMBL" id="CP097331">
    <property type="protein sequence ID" value="URF06800.1"/>
    <property type="molecule type" value="Genomic_DNA"/>
</dbReference>
<dbReference type="Pfam" id="PF13332">
    <property type="entry name" value="Fil_haemagg_2"/>
    <property type="match status" value="6"/>
</dbReference>
<name>A0AAE9I5F0_9BURK</name>
<evidence type="ECO:0000313" key="2">
    <source>
        <dbReference type="EMBL" id="URF06800.1"/>
    </source>
</evidence>
<reference evidence="2" key="2">
    <citation type="submission" date="2022-05" db="EMBL/GenBank/DDBJ databases">
        <authorList>
            <person name="Kunte H.-J."/>
        </authorList>
    </citation>
    <scope>NUCLEOTIDE SEQUENCE</scope>
    <source>
        <strain evidence="2">G5</strain>
    </source>
</reference>
<proteinExistence type="predicted"/>
<evidence type="ECO:0000313" key="3">
    <source>
        <dbReference type="Proteomes" id="UP001056132"/>
    </source>
</evidence>
<organism evidence="2 3">
    <name type="scientific">Cupriavidus campinensis</name>
    <dbReference type="NCBI Taxonomy" id="151783"/>
    <lineage>
        <taxon>Bacteria</taxon>
        <taxon>Pseudomonadati</taxon>
        <taxon>Pseudomonadota</taxon>
        <taxon>Betaproteobacteria</taxon>
        <taxon>Burkholderiales</taxon>
        <taxon>Burkholderiaceae</taxon>
        <taxon>Cupriavidus</taxon>
    </lineage>
</organism>
<feature type="compositionally biased region" description="Low complexity" evidence="1">
    <location>
        <begin position="980"/>
        <end position="989"/>
    </location>
</feature>
<protein>
    <submittedName>
        <fullName evidence="2">Hemagglutinin repeat-containing protein</fullName>
    </submittedName>
</protein>